<gene>
    <name evidence="3" type="ORF">D3879_12220</name>
</gene>
<proteinExistence type="predicted"/>
<reference evidence="3 4" key="1">
    <citation type="submission" date="2018-09" db="EMBL/GenBank/DDBJ databases">
        <authorList>
            <person name="Zhu H."/>
        </authorList>
    </citation>
    <scope>NUCLEOTIDE SEQUENCE [LARGE SCALE GENOMIC DNA]</scope>
    <source>
        <strain evidence="3 4">K1S02-6</strain>
    </source>
</reference>
<keyword evidence="1" id="KW-0732">Signal</keyword>
<dbReference type="Pfam" id="PF04784">
    <property type="entry name" value="DUF547"/>
    <property type="match status" value="1"/>
</dbReference>
<comment type="caution">
    <text evidence="3">The sequence shown here is derived from an EMBL/GenBank/DDBJ whole genome shotgun (WGS) entry which is preliminary data.</text>
</comment>
<name>A0A418XPQ3_9PSED</name>
<dbReference type="PANTHER" id="PTHR46361:SF3">
    <property type="entry name" value="ELECTRON CARRIER_ PROTEIN DISULFIDE OXIDOREDUCTASE"/>
    <property type="match status" value="1"/>
</dbReference>
<evidence type="ECO:0000259" key="2">
    <source>
        <dbReference type="Pfam" id="PF04784"/>
    </source>
</evidence>
<feature type="signal peptide" evidence="1">
    <location>
        <begin position="1"/>
        <end position="18"/>
    </location>
</feature>
<evidence type="ECO:0000313" key="4">
    <source>
        <dbReference type="Proteomes" id="UP000284021"/>
    </source>
</evidence>
<dbReference type="InterPro" id="IPR006869">
    <property type="entry name" value="DUF547"/>
</dbReference>
<organism evidence="3 4">
    <name type="scientific">Pseudomonas cavernicola</name>
    <dbReference type="NCBI Taxonomy" id="2320866"/>
    <lineage>
        <taxon>Bacteria</taxon>
        <taxon>Pseudomonadati</taxon>
        <taxon>Pseudomonadota</taxon>
        <taxon>Gammaproteobacteria</taxon>
        <taxon>Pseudomonadales</taxon>
        <taxon>Pseudomonadaceae</taxon>
        <taxon>Pseudomonas</taxon>
    </lineage>
</organism>
<dbReference type="Proteomes" id="UP000284021">
    <property type="component" value="Unassembled WGS sequence"/>
</dbReference>
<keyword evidence="4" id="KW-1185">Reference proteome</keyword>
<dbReference type="EMBL" id="QYUR01000002">
    <property type="protein sequence ID" value="RJG14406.1"/>
    <property type="molecule type" value="Genomic_DNA"/>
</dbReference>
<dbReference type="OrthoDB" id="526867at2"/>
<feature type="chain" id="PRO_5019325529" evidence="1">
    <location>
        <begin position="19"/>
        <end position="266"/>
    </location>
</feature>
<feature type="domain" description="DUF547" evidence="2">
    <location>
        <begin position="89"/>
        <end position="200"/>
    </location>
</feature>
<dbReference type="AlphaFoldDB" id="A0A418XPQ3"/>
<sequence length="266" mass="30375">MRQLTAVFLILLAASVSAAPSAERWAVWDASDESRAAHIDHSAWQVLLTRYLNSQHPSGIARFDYAHVDPGHRRLLDVYVEQLSALDPRQFTRAEQFAYWVNLYNALIVQLVLKQYPVDSITSLGAWYQFGPWDKAVTEVAGYKLSLNDIEHRILRPLWRDPRLHYALNCASLGCPNMAAETYSAQNSERLLEAGARAYINHPRGVAFEDGNLVLSRIYDWYPQDFGGETGLRAHLIHYAEPALAQQLKAFTGKTRYRYDWNLNQP</sequence>
<evidence type="ECO:0000256" key="1">
    <source>
        <dbReference type="SAM" id="SignalP"/>
    </source>
</evidence>
<dbReference type="PANTHER" id="PTHR46361">
    <property type="entry name" value="ELECTRON CARRIER/ PROTEIN DISULFIDE OXIDOREDUCTASE"/>
    <property type="match status" value="1"/>
</dbReference>
<protein>
    <submittedName>
        <fullName evidence="3">DUF547 domain-containing protein</fullName>
    </submittedName>
</protein>
<evidence type="ECO:0000313" key="3">
    <source>
        <dbReference type="EMBL" id="RJG14406.1"/>
    </source>
</evidence>
<accession>A0A418XPQ3</accession>